<dbReference type="InterPro" id="IPR020810">
    <property type="entry name" value="Enolase_C"/>
</dbReference>
<proteinExistence type="inferred from homology"/>
<dbReference type="PRINTS" id="PR00148">
    <property type="entry name" value="ENOLASE"/>
</dbReference>
<sequence>MKIIIDYLKQKLHSGWVIANHILVSFHVAFISSVLCIPKGLQGKEVLGFVFTSVDTIISAIFWYISFHTGIAIHEMGHYLRAVKLNALNENILPDAQKKYKSTGFAKLFWYIGMFIKIPYGKFTGVKKEGLTYYPEAPFNLSVAAAGPEVSGNMALVMLPIAGILLVLGLIGDHTILTYIGRLCLGIGTVGLLDFLLADPGKYREFKERESRAKQKAEKIEIAKESWLNKVKQVKEMMMAKRIQEILLPDGEKLRAPWQYRNCGMGGRHTEKEYPESNISMQEMMFVPLCAKNYEEAQMITVALQTRLKEIIEKSEGARVMGIGLEGGLAPYITKDPKDIVPEQRMWRMAVQAIRDIGYKPGEDIALAFDPAVSELSNAYREEFNQPDAVGMYYFWRGEEKVVMSRDQLVELYKKTVQEIPLVMLEDGFAEDDYEGWRLVMKELGDKLFIVGDDIVTTKDSTIEKCADDGLMNVSLIKANQIGTLSETLIAMLVALGKGMDLLVSHRSKSPNDDMEAQIALAANTMGIKAGGGANTERLFKYGSITKIMKELESAQGKKFERKEYADIRDFLNNLVITDIIAYEEPTNAGIPSVGVNIYAGIPGSEEYKKILKMTGSTPLGTSAGTGEAIHLVDSIIEKSPLVDKYSELFTPQPDKTFKFKKGIKESDIIDKNDPELTALWQKVQRYEGKGCLNAVNNIITIIAPQFIGKKVSEFRSISMIDKILLNLEKETAIARGKLAKSASQEEIIEVMQRKGNLGMNAILSVSLAMGRMISHIQGKELWQLLREEMKQLIAKVIVANGGWEIIKDIVPKEKISVIQSAKENLATVLQKELTFDILVKCLQNVEKKLKKENKKLYQALREQAQIY</sequence>
<name>A0A7C6EIZ1_UNCW3</name>
<keyword evidence="10" id="KW-0472">Membrane</keyword>
<keyword evidence="6" id="KW-0964">Secreted</keyword>
<feature type="transmembrane region" description="Helical" evidence="10">
    <location>
        <begin position="179"/>
        <end position="198"/>
    </location>
</feature>
<dbReference type="Gene3D" id="3.20.20.120">
    <property type="entry name" value="Enolase-like C-terminal domain"/>
    <property type="match status" value="1"/>
</dbReference>
<dbReference type="SMART" id="SM01193">
    <property type="entry name" value="Enolase_N"/>
    <property type="match status" value="1"/>
</dbReference>
<dbReference type="UniPathway" id="UPA00109">
    <property type="reaction ID" value="UER00187"/>
</dbReference>
<dbReference type="PANTHER" id="PTHR11902">
    <property type="entry name" value="ENOLASE"/>
    <property type="match status" value="1"/>
</dbReference>
<dbReference type="InterPro" id="IPR020809">
    <property type="entry name" value="Enolase_CS"/>
</dbReference>
<evidence type="ECO:0000256" key="9">
    <source>
        <dbReference type="ARBA" id="ARBA00023239"/>
    </source>
</evidence>
<evidence type="ECO:0000256" key="3">
    <source>
        <dbReference type="ARBA" id="ARBA00009604"/>
    </source>
</evidence>
<evidence type="ECO:0000256" key="6">
    <source>
        <dbReference type="ARBA" id="ARBA00022525"/>
    </source>
</evidence>
<dbReference type="PANTHER" id="PTHR11902:SF1">
    <property type="entry name" value="ENOLASE"/>
    <property type="match status" value="1"/>
</dbReference>
<dbReference type="Pfam" id="PF00113">
    <property type="entry name" value="Enolase_C"/>
    <property type="match status" value="1"/>
</dbReference>
<dbReference type="GO" id="GO:0000015">
    <property type="term" value="C:phosphopyruvate hydratase complex"/>
    <property type="evidence" value="ECO:0007669"/>
    <property type="project" value="InterPro"/>
</dbReference>
<dbReference type="InterPro" id="IPR020811">
    <property type="entry name" value="Enolase_N"/>
</dbReference>
<evidence type="ECO:0000256" key="10">
    <source>
        <dbReference type="SAM" id="Phobius"/>
    </source>
</evidence>
<dbReference type="InterPro" id="IPR029017">
    <property type="entry name" value="Enolase-like_N"/>
</dbReference>
<evidence type="ECO:0000256" key="1">
    <source>
        <dbReference type="ARBA" id="ARBA00001946"/>
    </source>
</evidence>
<gene>
    <name evidence="13" type="ORF">ENV70_07340</name>
</gene>
<dbReference type="GO" id="GO:0004634">
    <property type="term" value="F:phosphopyruvate hydratase activity"/>
    <property type="evidence" value="ECO:0007669"/>
    <property type="project" value="UniProtKB-EC"/>
</dbReference>
<dbReference type="EC" id="4.2.1.11" evidence="4"/>
<evidence type="ECO:0000313" key="13">
    <source>
        <dbReference type="EMBL" id="HHS63402.1"/>
    </source>
</evidence>
<organism evidence="13">
    <name type="scientific">candidate division WOR-3 bacterium</name>
    <dbReference type="NCBI Taxonomy" id="2052148"/>
    <lineage>
        <taxon>Bacteria</taxon>
        <taxon>Bacteria division WOR-3</taxon>
    </lineage>
</organism>
<dbReference type="InterPro" id="IPR036849">
    <property type="entry name" value="Enolase-like_C_sf"/>
</dbReference>
<feature type="transmembrane region" description="Helical" evidence="10">
    <location>
        <begin position="16"/>
        <end position="37"/>
    </location>
</feature>
<evidence type="ECO:0000256" key="8">
    <source>
        <dbReference type="ARBA" id="ARBA00023152"/>
    </source>
</evidence>
<feature type="transmembrane region" description="Helical" evidence="10">
    <location>
        <begin position="154"/>
        <end position="172"/>
    </location>
</feature>
<dbReference type="SUPFAM" id="SSF54826">
    <property type="entry name" value="Enolase N-terminal domain-like"/>
    <property type="match status" value="1"/>
</dbReference>
<accession>A0A7C6EIZ1</accession>
<feature type="domain" description="Enolase N-terminal" evidence="12">
    <location>
        <begin position="577"/>
        <end position="786"/>
    </location>
</feature>
<keyword evidence="10" id="KW-1133">Transmembrane helix</keyword>
<feature type="domain" description="Enolase C-terminal TIM barrel" evidence="11">
    <location>
        <begin position="271"/>
        <end position="563"/>
    </location>
</feature>
<evidence type="ECO:0000256" key="2">
    <source>
        <dbReference type="ARBA" id="ARBA00005031"/>
    </source>
</evidence>
<dbReference type="AlphaFoldDB" id="A0A7C6EIZ1"/>
<feature type="transmembrane region" description="Helical" evidence="10">
    <location>
        <begin position="46"/>
        <end position="65"/>
    </location>
</feature>
<dbReference type="GO" id="GO:0000287">
    <property type="term" value="F:magnesium ion binding"/>
    <property type="evidence" value="ECO:0007669"/>
    <property type="project" value="InterPro"/>
</dbReference>
<comment type="cofactor">
    <cofactor evidence="1">
        <name>Mg(2+)</name>
        <dbReference type="ChEBI" id="CHEBI:18420"/>
    </cofactor>
</comment>
<reference evidence="13" key="1">
    <citation type="journal article" date="2020" name="mSystems">
        <title>Genome- and Community-Level Interaction Insights into Carbon Utilization and Element Cycling Functions of Hydrothermarchaeota in Hydrothermal Sediment.</title>
        <authorList>
            <person name="Zhou Z."/>
            <person name="Liu Y."/>
            <person name="Xu W."/>
            <person name="Pan J."/>
            <person name="Luo Z.H."/>
            <person name="Li M."/>
        </authorList>
    </citation>
    <scope>NUCLEOTIDE SEQUENCE [LARGE SCALE GENOMIC DNA]</scope>
    <source>
        <strain evidence="13">SpSt-783</strain>
    </source>
</reference>
<evidence type="ECO:0000259" key="12">
    <source>
        <dbReference type="SMART" id="SM01193"/>
    </source>
</evidence>
<keyword evidence="9" id="KW-0456">Lyase</keyword>
<dbReference type="PROSITE" id="PS00164">
    <property type="entry name" value="ENOLASE"/>
    <property type="match status" value="1"/>
</dbReference>
<evidence type="ECO:0000256" key="7">
    <source>
        <dbReference type="ARBA" id="ARBA00022842"/>
    </source>
</evidence>
<comment type="caution">
    <text evidence="13">The sequence shown here is derived from an EMBL/GenBank/DDBJ whole genome shotgun (WGS) entry which is preliminary data.</text>
</comment>
<keyword evidence="10" id="KW-0812">Transmembrane</keyword>
<dbReference type="InterPro" id="IPR000941">
    <property type="entry name" value="Enolase"/>
</dbReference>
<comment type="similarity">
    <text evidence="3">Belongs to the enolase family.</text>
</comment>
<keyword evidence="8" id="KW-0324">Glycolysis</keyword>
<dbReference type="Gene3D" id="3.30.390.10">
    <property type="entry name" value="Enolase-like, N-terminal domain"/>
    <property type="match status" value="1"/>
</dbReference>
<protein>
    <recommendedName>
        <fullName evidence="5">Enolase</fullName>
        <ecNumber evidence="4">4.2.1.11</ecNumber>
    </recommendedName>
</protein>
<keyword evidence="7" id="KW-0460">Magnesium</keyword>
<dbReference type="SMART" id="SM01192">
    <property type="entry name" value="Enolase_C"/>
    <property type="match status" value="1"/>
</dbReference>
<evidence type="ECO:0000256" key="5">
    <source>
        <dbReference type="ARBA" id="ARBA00017068"/>
    </source>
</evidence>
<evidence type="ECO:0000256" key="4">
    <source>
        <dbReference type="ARBA" id="ARBA00012058"/>
    </source>
</evidence>
<dbReference type="GO" id="GO:0006096">
    <property type="term" value="P:glycolytic process"/>
    <property type="evidence" value="ECO:0007669"/>
    <property type="project" value="UniProtKB-UniPathway"/>
</dbReference>
<evidence type="ECO:0000259" key="11">
    <source>
        <dbReference type="SMART" id="SM01192"/>
    </source>
</evidence>
<dbReference type="SUPFAM" id="SSF51604">
    <property type="entry name" value="Enolase C-terminal domain-like"/>
    <property type="match status" value="1"/>
</dbReference>
<comment type="pathway">
    <text evidence="2">Carbohydrate degradation; glycolysis; pyruvate from D-glyceraldehyde 3-phosphate: step 4/5.</text>
</comment>
<dbReference type="EMBL" id="DTHJ01000148">
    <property type="protein sequence ID" value="HHS63402.1"/>
    <property type="molecule type" value="Genomic_DNA"/>
</dbReference>